<sequence length="263" mass="29965">MIRFSVITIVRNDAPGVIRTLQSVFAQTYGNFEIIVQDGASTDHTSDVLRGFGSLIDSLTIEPDGGIYDAMNRALRRATGEYCIFMNAADFFVDSGVLGRVAERIDPQADDIWSGKALSDETGKVHNYRPPDQFWAGSTFDHQAAFIRTNLMQALEYDTRYKISGDLHFFTRARQQGARFTYDDMVIARKPFAVGASSDFTDRLKDRLEMLEEAWGDQYPVRDLITREMRFNTGLSFDLDRSLIENMPLEDLLAERERWTGRL</sequence>
<dbReference type="RefSeq" id="WP_052115386.1">
    <property type="nucleotide sequence ID" value="NZ_KN293981.1"/>
</dbReference>
<dbReference type="OrthoDB" id="5291101at2"/>
<gene>
    <name evidence="2" type="ORF">rosmuc_02777</name>
</gene>
<dbReference type="Gene3D" id="3.90.550.10">
    <property type="entry name" value="Spore Coat Polysaccharide Biosynthesis Protein SpsA, Chain A"/>
    <property type="match status" value="1"/>
</dbReference>
<dbReference type="HOGENOM" id="CLU_025996_21_1_5"/>
<evidence type="ECO:0000259" key="1">
    <source>
        <dbReference type="Pfam" id="PF00535"/>
    </source>
</evidence>
<comment type="caution">
    <text evidence="2">The sequence shown here is derived from an EMBL/GenBank/DDBJ whole genome shotgun (WGS) entry which is preliminary data.</text>
</comment>
<protein>
    <submittedName>
        <fullName evidence="2">Glycosyltransferase involved in cell wall biogenesis</fullName>
    </submittedName>
</protein>
<dbReference type="EMBL" id="AONH01000015">
    <property type="protein sequence ID" value="KGM87297.1"/>
    <property type="molecule type" value="Genomic_DNA"/>
</dbReference>
<dbReference type="Proteomes" id="UP000030021">
    <property type="component" value="Unassembled WGS sequence"/>
</dbReference>
<organism evidence="2 3">
    <name type="scientific">Roseovarius mucosus DSM 17069</name>
    <dbReference type="NCBI Taxonomy" id="1288298"/>
    <lineage>
        <taxon>Bacteria</taxon>
        <taxon>Pseudomonadati</taxon>
        <taxon>Pseudomonadota</taxon>
        <taxon>Alphaproteobacteria</taxon>
        <taxon>Rhodobacterales</taxon>
        <taxon>Roseobacteraceae</taxon>
        <taxon>Roseovarius</taxon>
    </lineage>
</organism>
<evidence type="ECO:0000313" key="2">
    <source>
        <dbReference type="EMBL" id="KGM87297.1"/>
    </source>
</evidence>
<accession>A0A0A0HHP1</accession>
<feature type="domain" description="Glycosyltransferase 2-like" evidence="1">
    <location>
        <begin position="5"/>
        <end position="142"/>
    </location>
</feature>
<dbReference type="SUPFAM" id="SSF53448">
    <property type="entry name" value="Nucleotide-diphospho-sugar transferases"/>
    <property type="match status" value="1"/>
</dbReference>
<dbReference type="eggNOG" id="COG0463">
    <property type="taxonomic scope" value="Bacteria"/>
</dbReference>
<dbReference type="InterPro" id="IPR001173">
    <property type="entry name" value="Glyco_trans_2-like"/>
</dbReference>
<dbReference type="GO" id="GO:0016740">
    <property type="term" value="F:transferase activity"/>
    <property type="evidence" value="ECO:0007669"/>
    <property type="project" value="UniProtKB-KW"/>
</dbReference>
<keyword evidence="2" id="KW-0808">Transferase</keyword>
<dbReference type="Pfam" id="PF00535">
    <property type="entry name" value="Glycos_transf_2"/>
    <property type="match status" value="1"/>
</dbReference>
<dbReference type="PANTHER" id="PTHR43685">
    <property type="entry name" value="GLYCOSYLTRANSFERASE"/>
    <property type="match status" value="1"/>
</dbReference>
<evidence type="ECO:0000313" key="3">
    <source>
        <dbReference type="Proteomes" id="UP000030021"/>
    </source>
</evidence>
<dbReference type="PATRIC" id="fig|1288298.3.peg.2794"/>
<dbReference type="CDD" id="cd06433">
    <property type="entry name" value="GT_2_WfgS_like"/>
    <property type="match status" value="1"/>
</dbReference>
<dbReference type="PANTHER" id="PTHR43685:SF2">
    <property type="entry name" value="GLYCOSYLTRANSFERASE 2-LIKE DOMAIN-CONTAINING PROTEIN"/>
    <property type="match status" value="1"/>
</dbReference>
<proteinExistence type="predicted"/>
<dbReference type="AlphaFoldDB" id="A0A0A0HHP1"/>
<name>A0A0A0HHP1_9RHOB</name>
<dbReference type="InterPro" id="IPR029044">
    <property type="entry name" value="Nucleotide-diphossugar_trans"/>
</dbReference>
<reference evidence="2 3" key="1">
    <citation type="submission" date="2013-01" db="EMBL/GenBank/DDBJ databases">
        <authorList>
            <person name="Fiebig A."/>
            <person name="Goeker M."/>
            <person name="Klenk H.-P.P."/>
        </authorList>
    </citation>
    <scope>NUCLEOTIDE SEQUENCE [LARGE SCALE GENOMIC DNA]</scope>
    <source>
        <strain evidence="2 3">DSM 17069</strain>
    </source>
</reference>
<dbReference type="InterPro" id="IPR050834">
    <property type="entry name" value="Glycosyltransf_2"/>
</dbReference>